<dbReference type="Proteomes" id="UP000606786">
    <property type="component" value="Unassembled WGS sequence"/>
</dbReference>
<reference evidence="1" key="1">
    <citation type="submission" date="2020-11" db="EMBL/GenBank/DDBJ databases">
        <authorList>
            <person name="Whitehead M."/>
        </authorList>
    </citation>
    <scope>NUCLEOTIDE SEQUENCE</scope>
    <source>
        <strain evidence="1">EGII</strain>
    </source>
</reference>
<accession>A0A811V6I1</accession>
<comment type="caution">
    <text evidence="1">The sequence shown here is derived from an EMBL/GenBank/DDBJ whole genome shotgun (WGS) entry which is preliminary data.</text>
</comment>
<evidence type="ECO:0000313" key="2">
    <source>
        <dbReference type="Proteomes" id="UP000606786"/>
    </source>
</evidence>
<evidence type="ECO:0000313" key="1">
    <source>
        <dbReference type="EMBL" id="CAD7005173.1"/>
    </source>
</evidence>
<keyword evidence="2" id="KW-1185">Reference proteome</keyword>
<proteinExistence type="predicted"/>
<organism evidence="1 2">
    <name type="scientific">Ceratitis capitata</name>
    <name type="common">Mediterranean fruit fly</name>
    <name type="synonym">Tephritis capitata</name>
    <dbReference type="NCBI Taxonomy" id="7213"/>
    <lineage>
        <taxon>Eukaryota</taxon>
        <taxon>Metazoa</taxon>
        <taxon>Ecdysozoa</taxon>
        <taxon>Arthropoda</taxon>
        <taxon>Hexapoda</taxon>
        <taxon>Insecta</taxon>
        <taxon>Pterygota</taxon>
        <taxon>Neoptera</taxon>
        <taxon>Endopterygota</taxon>
        <taxon>Diptera</taxon>
        <taxon>Brachycera</taxon>
        <taxon>Muscomorpha</taxon>
        <taxon>Tephritoidea</taxon>
        <taxon>Tephritidae</taxon>
        <taxon>Ceratitis</taxon>
        <taxon>Ceratitis</taxon>
    </lineage>
</organism>
<protein>
    <submittedName>
        <fullName evidence="1">(Mediterranean fruit fly) hypothetical protein</fullName>
    </submittedName>
</protein>
<sequence length="100" mass="11147">MLSAHTESEFFSDIKLRRSRRAAALINHPNIYHLAWDIAIATVNTANGWWSQHVARELANERPTGWLPPALAAKLMFVSRLSSLASVLLCDAKTFIAVFA</sequence>
<dbReference type="EMBL" id="CAJHJT010000034">
    <property type="protein sequence ID" value="CAD7005173.1"/>
    <property type="molecule type" value="Genomic_DNA"/>
</dbReference>
<dbReference type="AlphaFoldDB" id="A0A811V6I1"/>
<gene>
    <name evidence="1" type="ORF">CCAP1982_LOCUS13533</name>
</gene>
<name>A0A811V6I1_CERCA</name>